<keyword evidence="1" id="KW-0472">Membrane</keyword>
<reference evidence="2" key="1">
    <citation type="submission" date="2021-01" db="EMBL/GenBank/DDBJ databases">
        <authorList>
            <consortium name="Genoscope - CEA"/>
            <person name="William W."/>
        </authorList>
    </citation>
    <scope>NUCLEOTIDE SEQUENCE</scope>
</reference>
<organism evidence="2 3">
    <name type="scientific">Paramecium primaurelia</name>
    <dbReference type="NCBI Taxonomy" id="5886"/>
    <lineage>
        <taxon>Eukaryota</taxon>
        <taxon>Sar</taxon>
        <taxon>Alveolata</taxon>
        <taxon>Ciliophora</taxon>
        <taxon>Intramacronucleata</taxon>
        <taxon>Oligohymenophorea</taxon>
        <taxon>Peniculida</taxon>
        <taxon>Parameciidae</taxon>
        <taxon>Paramecium</taxon>
    </lineage>
</organism>
<name>A0A8S1N0G5_PARPR</name>
<accession>A0A8S1N0G5</accession>
<evidence type="ECO:0000313" key="2">
    <source>
        <dbReference type="EMBL" id="CAD8086228.1"/>
    </source>
</evidence>
<keyword evidence="3" id="KW-1185">Reference proteome</keyword>
<dbReference type="Proteomes" id="UP000688137">
    <property type="component" value="Unassembled WGS sequence"/>
</dbReference>
<evidence type="ECO:0008006" key="4">
    <source>
        <dbReference type="Google" id="ProtNLM"/>
    </source>
</evidence>
<feature type="transmembrane region" description="Helical" evidence="1">
    <location>
        <begin position="168"/>
        <end position="189"/>
    </location>
</feature>
<dbReference type="OMA" id="ACWIKTI"/>
<keyword evidence="1" id="KW-1133">Transmembrane helix</keyword>
<comment type="caution">
    <text evidence="2">The sequence shown here is derived from an EMBL/GenBank/DDBJ whole genome shotgun (WGS) entry which is preliminary data.</text>
</comment>
<evidence type="ECO:0000256" key="1">
    <source>
        <dbReference type="SAM" id="Phobius"/>
    </source>
</evidence>
<keyword evidence="1" id="KW-0812">Transmembrane</keyword>
<dbReference type="EMBL" id="CAJJDM010000079">
    <property type="protein sequence ID" value="CAD8086228.1"/>
    <property type="molecule type" value="Genomic_DNA"/>
</dbReference>
<sequence>MLQILLFLVVSTFAQEETEEEILSRKIGACWIKTIKDINNEKESMNQIIESIENGNKTLIFHKVQMQMILSCVQIIDVNNEILSSLAYKEVVKDFSYKQFIGIDVTLTKEEEALLKIIKKLEKDLGDMDKKNKIKQTYQQTQKIESEWQNAWKEQQSQESSLLSKPNYLHYAFFLVLIVAIFGGGYWSLKSIQGMNNQKNQKQRKRN</sequence>
<dbReference type="AlphaFoldDB" id="A0A8S1N0G5"/>
<proteinExistence type="predicted"/>
<protein>
    <recommendedName>
        <fullName evidence="4">Transmembrane protein</fullName>
    </recommendedName>
</protein>
<evidence type="ECO:0000313" key="3">
    <source>
        <dbReference type="Proteomes" id="UP000688137"/>
    </source>
</evidence>
<gene>
    <name evidence="2" type="ORF">PPRIM_AZ9-3.1.T0760070</name>
</gene>